<dbReference type="RefSeq" id="XP_017891019.1">
    <property type="nucleotide sequence ID" value="XM_018035530.2"/>
</dbReference>
<dbReference type="SMART" id="SM00674">
    <property type="entry name" value="CENPB"/>
    <property type="match status" value="1"/>
</dbReference>
<dbReference type="PANTHER" id="PTHR19303:SF73">
    <property type="entry name" value="PROTEIN PDC2"/>
    <property type="match status" value="1"/>
</dbReference>
<dbReference type="PANTHER" id="PTHR19303">
    <property type="entry name" value="TRANSPOSON"/>
    <property type="match status" value="1"/>
</dbReference>
<accession>A0AAJ7JDS0</accession>
<dbReference type="AlphaFoldDB" id="A0AAJ7JDS0"/>
<dbReference type="Gene3D" id="1.10.10.60">
    <property type="entry name" value="Homeodomain-like"/>
    <property type="match status" value="1"/>
</dbReference>
<proteinExistence type="predicted"/>
<evidence type="ECO:0000313" key="5">
    <source>
        <dbReference type="Proteomes" id="UP000694925"/>
    </source>
</evidence>
<dbReference type="PROSITE" id="PS51253">
    <property type="entry name" value="HTH_CENPB"/>
    <property type="match status" value="1"/>
</dbReference>
<evidence type="ECO:0000256" key="3">
    <source>
        <dbReference type="SAM" id="MobiDB-lite"/>
    </source>
</evidence>
<dbReference type="InterPro" id="IPR009057">
    <property type="entry name" value="Homeodomain-like_sf"/>
</dbReference>
<evidence type="ECO:0000256" key="1">
    <source>
        <dbReference type="ARBA" id="ARBA00004123"/>
    </source>
</evidence>
<evidence type="ECO:0000256" key="2">
    <source>
        <dbReference type="ARBA" id="ARBA00023125"/>
    </source>
</evidence>
<dbReference type="GO" id="GO:0005634">
    <property type="term" value="C:nucleus"/>
    <property type="evidence" value="ECO:0007669"/>
    <property type="project" value="UniProtKB-SubCell"/>
</dbReference>
<name>A0AAJ7JDS0_9HYME</name>
<feature type="compositionally biased region" description="Basic residues" evidence="3">
    <location>
        <begin position="23"/>
        <end position="32"/>
    </location>
</feature>
<keyword evidence="2" id="KW-0238">DNA-binding</keyword>
<dbReference type="InterPro" id="IPR050863">
    <property type="entry name" value="CenT-Element_Derived"/>
</dbReference>
<dbReference type="KEGG" id="ccal:108631541"/>
<dbReference type="Pfam" id="PF03221">
    <property type="entry name" value="HTH_Tnp_Tc5"/>
    <property type="match status" value="1"/>
</dbReference>
<feature type="domain" description="HTH CENPB-type" evidence="4">
    <location>
        <begin position="90"/>
        <end position="169"/>
    </location>
</feature>
<evidence type="ECO:0000259" key="4">
    <source>
        <dbReference type="PROSITE" id="PS51253"/>
    </source>
</evidence>
<reference evidence="6" key="1">
    <citation type="submission" date="2025-08" db="UniProtKB">
        <authorList>
            <consortium name="RefSeq"/>
        </authorList>
    </citation>
    <scope>IDENTIFICATION</scope>
    <source>
        <tissue evidence="6">Whole body</tissue>
    </source>
</reference>
<gene>
    <name evidence="6" type="primary">LOC108631541</name>
</gene>
<sequence>MSSPVEPEPSDSATNEIKEKQLSKPRRKPSAPRRKEITFGTRLEIIQKLEKGATIQELMVEYGLHQKTIQRYQRNVKSLREISKCPQNLTMMRKPRDLFEDISVRLYEWVMDERKKGKVWITDSMLQKKAKEFHESKFGSALASKFVASGGGRGWLYRFKQRYNVFPNYVHETIINDSELTTKQLSKLISELNMDKEDVYIMHKTCLLWKKFPKKINPNIKLPVKNGTKDYIALAFCANIVGTHKLPLLFVHKYAVPPSLKNCKDPLPVIYKHQLYTSIDKNLFNDWYVNHFQCSVRQRQKENRRTGKVMLLINNFKTDISYVKMFDSSDFKLIVLPPYTTSAILPISTKCKKLFWHKLLQQLNECSEGIDKFSYTIKDCIFLISEAWNEITRADFEVSWQKFLGDQEVRAEDTKSRPDFETVFVQGEPEVKENVDSEQMESLSSCDDTLKVEELHLDEDVQTNEWTVKLEEKEVVRMFHNLEIWAETQSDFIKSCAKVLINYYNER</sequence>
<dbReference type="Pfam" id="PF03184">
    <property type="entry name" value="DDE_1"/>
    <property type="match status" value="1"/>
</dbReference>
<dbReference type="InterPro" id="IPR006600">
    <property type="entry name" value="HTH_CenpB_DNA-bd_dom"/>
</dbReference>
<dbReference type="Proteomes" id="UP000694925">
    <property type="component" value="Unplaced"/>
</dbReference>
<dbReference type="InterPro" id="IPR004875">
    <property type="entry name" value="DDE_SF_endonuclease_dom"/>
</dbReference>
<dbReference type="SUPFAM" id="SSF46689">
    <property type="entry name" value="Homeodomain-like"/>
    <property type="match status" value="2"/>
</dbReference>
<protein>
    <submittedName>
        <fullName evidence="6">Jerky protein homolog-like</fullName>
    </submittedName>
</protein>
<keyword evidence="5" id="KW-1185">Reference proteome</keyword>
<organism evidence="5 6">
    <name type="scientific">Ceratina calcarata</name>
    <dbReference type="NCBI Taxonomy" id="156304"/>
    <lineage>
        <taxon>Eukaryota</taxon>
        <taxon>Metazoa</taxon>
        <taxon>Ecdysozoa</taxon>
        <taxon>Arthropoda</taxon>
        <taxon>Hexapoda</taxon>
        <taxon>Insecta</taxon>
        <taxon>Pterygota</taxon>
        <taxon>Neoptera</taxon>
        <taxon>Endopterygota</taxon>
        <taxon>Hymenoptera</taxon>
        <taxon>Apocrita</taxon>
        <taxon>Aculeata</taxon>
        <taxon>Apoidea</taxon>
        <taxon>Anthophila</taxon>
        <taxon>Apidae</taxon>
        <taxon>Ceratina</taxon>
        <taxon>Zadontomerus</taxon>
    </lineage>
</organism>
<dbReference type="GeneID" id="108631541"/>
<evidence type="ECO:0000313" key="6">
    <source>
        <dbReference type="RefSeq" id="XP_017891019.1"/>
    </source>
</evidence>
<feature type="region of interest" description="Disordered" evidence="3">
    <location>
        <begin position="1"/>
        <end position="36"/>
    </location>
</feature>
<comment type="subcellular location">
    <subcellularLocation>
        <location evidence="1">Nucleus</location>
    </subcellularLocation>
</comment>
<dbReference type="GO" id="GO:0003677">
    <property type="term" value="F:DNA binding"/>
    <property type="evidence" value="ECO:0007669"/>
    <property type="project" value="UniProtKB-KW"/>
</dbReference>